<comment type="caution">
    <text evidence="1">The sequence shown here is derived from an EMBL/GenBank/DDBJ whole genome shotgun (WGS) entry which is preliminary data.</text>
</comment>
<dbReference type="Proteomes" id="UP000634136">
    <property type="component" value="Unassembled WGS sequence"/>
</dbReference>
<gene>
    <name evidence="1" type="ORF">G2W53_044759</name>
</gene>
<reference evidence="1" key="1">
    <citation type="submission" date="2020-09" db="EMBL/GenBank/DDBJ databases">
        <title>Genome-Enabled Discovery of Anthraquinone Biosynthesis in Senna tora.</title>
        <authorList>
            <person name="Kang S.-H."/>
            <person name="Pandey R.P."/>
            <person name="Lee C.-M."/>
            <person name="Sim J.-S."/>
            <person name="Jeong J.-T."/>
            <person name="Choi B.-S."/>
            <person name="Jung M."/>
            <person name="Ginzburg D."/>
            <person name="Zhao K."/>
            <person name="Won S.Y."/>
            <person name="Oh T.-J."/>
            <person name="Yu Y."/>
            <person name="Kim N.-H."/>
            <person name="Lee O.R."/>
            <person name="Lee T.-H."/>
            <person name="Bashyal P."/>
            <person name="Kim T.-S."/>
            <person name="Lee W.-H."/>
            <person name="Kawkins C."/>
            <person name="Kim C.-K."/>
            <person name="Kim J.S."/>
            <person name="Ahn B.O."/>
            <person name="Rhee S.Y."/>
            <person name="Sohng J.K."/>
        </authorList>
    </citation>
    <scope>NUCLEOTIDE SEQUENCE</scope>
    <source>
        <tissue evidence="1">Leaf</tissue>
    </source>
</reference>
<sequence>MVKKLTFHIPSLAMIRNSVSSSTVTTTTSGSELRCIFKLLSPKALATASLPSTRGTSPARNGISELLSSSTLPSFFCFSPEVTLLAAKRNTMS</sequence>
<organism evidence="1 2">
    <name type="scientific">Senna tora</name>
    <dbReference type="NCBI Taxonomy" id="362788"/>
    <lineage>
        <taxon>Eukaryota</taxon>
        <taxon>Viridiplantae</taxon>
        <taxon>Streptophyta</taxon>
        <taxon>Embryophyta</taxon>
        <taxon>Tracheophyta</taxon>
        <taxon>Spermatophyta</taxon>
        <taxon>Magnoliopsida</taxon>
        <taxon>eudicotyledons</taxon>
        <taxon>Gunneridae</taxon>
        <taxon>Pentapetalae</taxon>
        <taxon>rosids</taxon>
        <taxon>fabids</taxon>
        <taxon>Fabales</taxon>
        <taxon>Fabaceae</taxon>
        <taxon>Caesalpinioideae</taxon>
        <taxon>Cassia clade</taxon>
        <taxon>Senna</taxon>
    </lineage>
</organism>
<evidence type="ECO:0000313" key="1">
    <source>
        <dbReference type="EMBL" id="KAF7800751.1"/>
    </source>
</evidence>
<proteinExistence type="predicted"/>
<dbReference type="EMBL" id="JAAIUW010000184">
    <property type="protein sequence ID" value="KAF7800751.1"/>
    <property type="molecule type" value="Genomic_DNA"/>
</dbReference>
<dbReference type="AlphaFoldDB" id="A0A834W000"/>
<evidence type="ECO:0000313" key="2">
    <source>
        <dbReference type="Proteomes" id="UP000634136"/>
    </source>
</evidence>
<keyword evidence="2" id="KW-1185">Reference proteome</keyword>
<protein>
    <submittedName>
        <fullName evidence="1">Uncharacterized protein</fullName>
    </submittedName>
</protein>
<accession>A0A834W000</accession>
<name>A0A834W000_9FABA</name>